<evidence type="ECO:0000256" key="2">
    <source>
        <dbReference type="ARBA" id="ARBA00009236"/>
    </source>
</evidence>
<evidence type="ECO:0000256" key="4">
    <source>
        <dbReference type="PIRSR" id="PIRSR000524-1"/>
    </source>
</evidence>
<feature type="modified residue" description="N6-(pyridoxal phosphate)lysine" evidence="5">
    <location>
        <position position="196"/>
    </location>
</feature>
<dbReference type="PANTHER" id="PTHR21152:SF40">
    <property type="entry name" value="ALANINE--GLYOXYLATE AMINOTRANSFERASE"/>
    <property type="match status" value="1"/>
</dbReference>
<dbReference type="Gene3D" id="3.90.1150.10">
    <property type="entry name" value="Aspartate Aminotransferase, domain 1"/>
    <property type="match status" value="1"/>
</dbReference>
<evidence type="ECO:0000256" key="3">
    <source>
        <dbReference type="ARBA" id="ARBA00022898"/>
    </source>
</evidence>
<evidence type="ECO:0000256" key="5">
    <source>
        <dbReference type="PIRSR" id="PIRSR000524-50"/>
    </source>
</evidence>
<dbReference type="InterPro" id="IPR015421">
    <property type="entry name" value="PyrdxlP-dep_Trfase_major"/>
</dbReference>
<dbReference type="InterPro" id="IPR024169">
    <property type="entry name" value="SP_NH2Trfase/AEP_transaminase"/>
</dbReference>
<dbReference type="InterPro" id="IPR015422">
    <property type="entry name" value="PyrdxlP-dep_Trfase_small"/>
</dbReference>
<gene>
    <name evidence="7" type="ORF">SAMN04487859_106104</name>
</gene>
<dbReference type="GO" id="GO:0004760">
    <property type="term" value="F:L-serine-pyruvate transaminase activity"/>
    <property type="evidence" value="ECO:0007669"/>
    <property type="project" value="TreeGrafter"/>
</dbReference>
<feature type="domain" description="Aminotransferase class V" evidence="6">
    <location>
        <begin position="29"/>
        <end position="326"/>
    </location>
</feature>
<dbReference type="OrthoDB" id="389074at2"/>
<feature type="binding site" evidence="4">
    <location>
        <position position="341"/>
    </location>
    <ligand>
        <name>substrate</name>
    </ligand>
</feature>
<evidence type="ECO:0000259" key="6">
    <source>
        <dbReference type="Pfam" id="PF00266"/>
    </source>
</evidence>
<accession>A0A1I5AP92</accession>
<name>A0A1I5AP92_9RHOB</name>
<reference evidence="8" key="1">
    <citation type="submission" date="2016-10" db="EMBL/GenBank/DDBJ databases">
        <authorList>
            <person name="Varghese N."/>
            <person name="Submissions S."/>
        </authorList>
    </citation>
    <scope>NUCLEOTIDE SEQUENCE [LARGE SCALE GENOMIC DNA]</scope>
    <source>
        <strain evidence="8">DSM 28463</strain>
    </source>
</reference>
<dbReference type="SUPFAM" id="SSF53383">
    <property type="entry name" value="PLP-dependent transferases"/>
    <property type="match status" value="1"/>
</dbReference>
<dbReference type="InterPro" id="IPR000192">
    <property type="entry name" value="Aminotrans_V_dom"/>
</dbReference>
<evidence type="ECO:0000313" key="8">
    <source>
        <dbReference type="Proteomes" id="UP000198599"/>
    </source>
</evidence>
<dbReference type="FunFam" id="3.40.640.10:FF:000054">
    <property type="entry name" value="Serine--glyoxylate aminotransferase"/>
    <property type="match status" value="1"/>
</dbReference>
<evidence type="ECO:0000256" key="1">
    <source>
        <dbReference type="ARBA" id="ARBA00001933"/>
    </source>
</evidence>
<dbReference type="InterPro" id="IPR015424">
    <property type="entry name" value="PyrdxlP-dep_Trfase"/>
</dbReference>
<proteinExistence type="inferred from homology"/>
<dbReference type="Gene3D" id="3.40.640.10">
    <property type="entry name" value="Type I PLP-dependent aspartate aminotransferase-like (Major domain)"/>
    <property type="match status" value="1"/>
</dbReference>
<dbReference type="Proteomes" id="UP000198599">
    <property type="component" value="Unassembled WGS sequence"/>
</dbReference>
<keyword evidence="7" id="KW-0670">Pyruvate</keyword>
<dbReference type="Pfam" id="PF00266">
    <property type="entry name" value="Aminotran_5"/>
    <property type="match status" value="1"/>
</dbReference>
<comment type="similarity">
    <text evidence="2">Belongs to the class-V pyridoxal-phosphate-dependent aminotransferase family.</text>
</comment>
<sequence>MTAGRHFLQIPGPSNVPDRILRAMDYPTMDHRGPAFADVGRKALEGMKTIFKTEARVVIYPASGTGAWEAALVNTLSPGDTVLMYETGHFATLWKSLAQKLDLNPVFIESDWRAGADAAAIEERLRADKGHEIKAVCVVHNETSTGSVTQVDQVRRAMDAAGHPALLMADTISSLASIDFRHDEWGVDVTVAGSQKGLMLPPGLSFNAISDKAMKASESARLTRSYWSWADMAGPNDNGYFPFTPATNLLYGLNEALDMLHEEGLENVFARHQRHAAATRAAVETWGLEILCNVPEHHSPVLTAVLMPEGHSADNFRAVTLRNYDMSLGSGLSKVADRVFRIGHLGDFNDLTLCGTLSGVEMGLRDAGVPYKAGGVQAALEVLGQKFNGARAAA</sequence>
<dbReference type="STRING" id="1005928.SAMN04487859_106104"/>
<dbReference type="PANTHER" id="PTHR21152">
    <property type="entry name" value="AMINOTRANSFERASE CLASS V"/>
    <property type="match status" value="1"/>
</dbReference>
<organism evidence="7 8">
    <name type="scientific">Roseovarius lutimaris</name>
    <dbReference type="NCBI Taxonomy" id="1005928"/>
    <lineage>
        <taxon>Bacteria</taxon>
        <taxon>Pseudomonadati</taxon>
        <taxon>Pseudomonadota</taxon>
        <taxon>Alphaproteobacteria</taxon>
        <taxon>Rhodobacterales</taxon>
        <taxon>Roseobacteraceae</taxon>
        <taxon>Roseovarius</taxon>
    </lineage>
</organism>
<keyword evidence="8" id="KW-1185">Reference proteome</keyword>
<dbReference type="GO" id="GO:0008453">
    <property type="term" value="F:alanine-glyoxylate transaminase activity"/>
    <property type="evidence" value="ECO:0007669"/>
    <property type="project" value="TreeGrafter"/>
</dbReference>
<keyword evidence="3 5" id="KW-0663">Pyridoxal phosphate</keyword>
<dbReference type="PIRSF" id="PIRSF000524">
    <property type="entry name" value="SPT"/>
    <property type="match status" value="1"/>
</dbReference>
<dbReference type="RefSeq" id="WP_092836112.1">
    <property type="nucleotide sequence ID" value="NZ_FOVP01000006.1"/>
</dbReference>
<dbReference type="GO" id="GO:0019265">
    <property type="term" value="P:glycine biosynthetic process, by transamination of glyoxylate"/>
    <property type="evidence" value="ECO:0007669"/>
    <property type="project" value="TreeGrafter"/>
</dbReference>
<evidence type="ECO:0000313" key="7">
    <source>
        <dbReference type="EMBL" id="SFN64182.1"/>
    </source>
</evidence>
<dbReference type="AlphaFoldDB" id="A0A1I5AP92"/>
<dbReference type="EMBL" id="FOVP01000006">
    <property type="protein sequence ID" value="SFN64182.1"/>
    <property type="molecule type" value="Genomic_DNA"/>
</dbReference>
<comment type="cofactor">
    <cofactor evidence="1 5">
        <name>pyridoxal 5'-phosphate</name>
        <dbReference type="ChEBI" id="CHEBI:597326"/>
    </cofactor>
</comment>
<protein>
    <submittedName>
        <fullName evidence="7">Alanine-glyoxylate transaminase / serine-glyoxylate transaminase / serine-pyruvate transaminase</fullName>
    </submittedName>
</protein>
<dbReference type="FunFam" id="3.90.1150.10:FF:000031">
    <property type="entry name" value="Serine--glyoxylate aminotransferase"/>
    <property type="match status" value="1"/>
</dbReference>